<proteinExistence type="predicted"/>
<dbReference type="Proteomes" id="UP001152049">
    <property type="component" value="Unassembled WGS sequence"/>
</dbReference>
<protein>
    <submittedName>
        <fullName evidence="1">Uncharacterized protein</fullName>
    </submittedName>
</protein>
<evidence type="ECO:0000313" key="2">
    <source>
        <dbReference type="Proteomes" id="UP001152049"/>
    </source>
</evidence>
<dbReference type="AlphaFoldDB" id="A0A9W8VE05"/>
<comment type="caution">
    <text evidence="1">The sequence shown here is derived from an EMBL/GenBank/DDBJ whole genome shotgun (WGS) entry which is preliminary data.</text>
</comment>
<gene>
    <name evidence="1" type="ORF">NW762_010042</name>
</gene>
<sequence length="99" mass="10941">MQAVEMKFDHPYDDITSNVTFELNGYIGEKLKVDSKLHLSKGEPGYIFARGGQGNMLPFVMFIKGVKPGIAVINTLTPGRIFRPLADQTGNHFPATQSE</sequence>
<keyword evidence="2" id="KW-1185">Reference proteome</keyword>
<reference evidence="1" key="1">
    <citation type="submission" date="2022-09" db="EMBL/GenBank/DDBJ databases">
        <title>Fusarium specimens isolated from Avocado Roots.</title>
        <authorList>
            <person name="Stajich J."/>
            <person name="Roper C."/>
            <person name="Heimlech-Rivalta G."/>
        </authorList>
    </citation>
    <scope>NUCLEOTIDE SEQUENCE</scope>
    <source>
        <strain evidence="1">CF00136</strain>
    </source>
</reference>
<organism evidence="1 2">
    <name type="scientific">Fusarium torreyae</name>
    <dbReference type="NCBI Taxonomy" id="1237075"/>
    <lineage>
        <taxon>Eukaryota</taxon>
        <taxon>Fungi</taxon>
        <taxon>Dikarya</taxon>
        <taxon>Ascomycota</taxon>
        <taxon>Pezizomycotina</taxon>
        <taxon>Sordariomycetes</taxon>
        <taxon>Hypocreomycetidae</taxon>
        <taxon>Hypocreales</taxon>
        <taxon>Nectriaceae</taxon>
        <taxon>Fusarium</taxon>
    </lineage>
</organism>
<dbReference type="EMBL" id="JAOQAZ010000022">
    <property type="protein sequence ID" value="KAJ4254444.1"/>
    <property type="molecule type" value="Genomic_DNA"/>
</dbReference>
<accession>A0A9W8VE05</accession>
<name>A0A9W8VE05_9HYPO</name>
<evidence type="ECO:0000313" key="1">
    <source>
        <dbReference type="EMBL" id="KAJ4254444.1"/>
    </source>
</evidence>